<evidence type="ECO:0000313" key="8">
    <source>
        <dbReference type="Proteomes" id="UP000317243"/>
    </source>
</evidence>
<keyword evidence="2" id="KW-1003">Cell membrane</keyword>
<protein>
    <submittedName>
        <fullName evidence="7">Putative permease YjgP/YjgQ family protein</fullName>
    </submittedName>
</protein>
<dbReference type="Proteomes" id="UP000317243">
    <property type="component" value="Unassembled WGS sequence"/>
</dbReference>
<dbReference type="AlphaFoldDB" id="A0A5C5X581"/>
<keyword evidence="4 6" id="KW-1133">Transmembrane helix</keyword>
<accession>A0A5C5X581</accession>
<dbReference type="GO" id="GO:0043190">
    <property type="term" value="C:ATP-binding cassette (ABC) transporter complex"/>
    <property type="evidence" value="ECO:0007669"/>
    <property type="project" value="TreeGrafter"/>
</dbReference>
<dbReference type="GO" id="GO:0015920">
    <property type="term" value="P:lipopolysaccharide transport"/>
    <property type="evidence" value="ECO:0007669"/>
    <property type="project" value="TreeGrafter"/>
</dbReference>
<comment type="subcellular location">
    <subcellularLocation>
        <location evidence="1">Cell membrane</location>
        <topology evidence="1">Multi-pass membrane protein</topology>
    </subcellularLocation>
</comment>
<dbReference type="Pfam" id="PF03739">
    <property type="entry name" value="LptF_LptG"/>
    <property type="match status" value="2"/>
</dbReference>
<evidence type="ECO:0000256" key="4">
    <source>
        <dbReference type="ARBA" id="ARBA00022989"/>
    </source>
</evidence>
<organism evidence="7 8">
    <name type="scientific">Thalassoglobus neptunius</name>
    <dbReference type="NCBI Taxonomy" id="1938619"/>
    <lineage>
        <taxon>Bacteria</taxon>
        <taxon>Pseudomonadati</taxon>
        <taxon>Planctomycetota</taxon>
        <taxon>Planctomycetia</taxon>
        <taxon>Planctomycetales</taxon>
        <taxon>Planctomycetaceae</taxon>
        <taxon>Thalassoglobus</taxon>
    </lineage>
</organism>
<evidence type="ECO:0000256" key="2">
    <source>
        <dbReference type="ARBA" id="ARBA00022475"/>
    </source>
</evidence>
<feature type="transmembrane region" description="Helical" evidence="6">
    <location>
        <begin position="329"/>
        <end position="351"/>
    </location>
</feature>
<dbReference type="RefSeq" id="WP_146508226.1">
    <property type="nucleotide sequence ID" value="NZ_SIHI01000001.1"/>
</dbReference>
<proteinExistence type="predicted"/>
<evidence type="ECO:0000256" key="1">
    <source>
        <dbReference type="ARBA" id="ARBA00004651"/>
    </source>
</evidence>
<dbReference type="PANTHER" id="PTHR33529">
    <property type="entry name" value="SLR0882 PROTEIN-RELATED"/>
    <property type="match status" value="1"/>
</dbReference>
<evidence type="ECO:0000313" key="7">
    <source>
        <dbReference type="EMBL" id="TWT58084.1"/>
    </source>
</evidence>
<feature type="transmembrane region" description="Helical" evidence="6">
    <location>
        <begin position="61"/>
        <end position="87"/>
    </location>
</feature>
<name>A0A5C5X581_9PLAN</name>
<dbReference type="PANTHER" id="PTHR33529:SF2">
    <property type="entry name" value="LIPOPOLYSACCHARIDE EXPORT SYSTEM PERMEASE PROTEIN LPTG"/>
    <property type="match status" value="1"/>
</dbReference>
<evidence type="ECO:0000256" key="6">
    <source>
        <dbReference type="SAM" id="Phobius"/>
    </source>
</evidence>
<evidence type="ECO:0000256" key="5">
    <source>
        <dbReference type="ARBA" id="ARBA00023136"/>
    </source>
</evidence>
<dbReference type="InterPro" id="IPR005495">
    <property type="entry name" value="LptG/LptF_permease"/>
</dbReference>
<comment type="caution">
    <text evidence="7">The sequence shown here is derived from an EMBL/GenBank/DDBJ whole genome shotgun (WGS) entry which is preliminary data.</text>
</comment>
<keyword evidence="3 6" id="KW-0812">Transmembrane</keyword>
<feature type="transmembrane region" description="Helical" evidence="6">
    <location>
        <begin position="363"/>
        <end position="381"/>
    </location>
</feature>
<sequence length="383" mass="42459">MTTYDRYLLFRYFHIIAVFLIASIGLFAVIDGFTNLDSFQESVEEANGNSMMLLNLMAHHYFYHSLMVIDLAGPSIVVISAVSTLALLLKSGEIHPVLAAGIPTYRLTLPLAFGVLAISGALLANQELVLPAIAPKLQRKHGQSAEDAQNVDPQFDLRWQMFLTGEGVYPEEKRLHKPQFRIQPPLLTTDYFTLEAEDGIYLPPQSDEDGTQRPGGWLLKQTSVPFQEFPLTELGRQNIVPQPNGTDVFINTHLSFSQMSRKTSNYRLMGTPQLLRFLHEPYGSDISRRGILMHLHSRITQPLLTLVGLYIVIPLIVRKDRMSTMQQVTNIATCVIVLAIIYGVSIGSSFLGQSGIVPAEQAAWVPIVLGGSLAGWLTGSVRT</sequence>
<feature type="transmembrane region" description="Helical" evidence="6">
    <location>
        <begin position="299"/>
        <end position="317"/>
    </location>
</feature>
<feature type="transmembrane region" description="Helical" evidence="6">
    <location>
        <begin position="12"/>
        <end position="30"/>
    </location>
</feature>
<feature type="transmembrane region" description="Helical" evidence="6">
    <location>
        <begin position="107"/>
        <end position="124"/>
    </location>
</feature>
<reference evidence="7 8" key="1">
    <citation type="submission" date="2019-02" db="EMBL/GenBank/DDBJ databases">
        <title>Deep-cultivation of Planctomycetes and their phenomic and genomic characterization uncovers novel biology.</title>
        <authorList>
            <person name="Wiegand S."/>
            <person name="Jogler M."/>
            <person name="Boedeker C."/>
            <person name="Pinto D."/>
            <person name="Vollmers J."/>
            <person name="Rivas-Marin E."/>
            <person name="Kohn T."/>
            <person name="Peeters S.H."/>
            <person name="Heuer A."/>
            <person name="Rast P."/>
            <person name="Oberbeckmann S."/>
            <person name="Bunk B."/>
            <person name="Jeske O."/>
            <person name="Meyerdierks A."/>
            <person name="Storesund J.E."/>
            <person name="Kallscheuer N."/>
            <person name="Luecker S."/>
            <person name="Lage O.M."/>
            <person name="Pohl T."/>
            <person name="Merkel B.J."/>
            <person name="Hornburger P."/>
            <person name="Mueller R.-W."/>
            <person name="Bruemmer F."/>
            <person name="Labrenz M."/>
            <person name="Spormann A.M."/>
            <person name="Op Den Camp H."/>
            <person name="Overmann J."/>
            <person name="Amann R."/>
            <person name="Jetten M.S.M."/>
            <person name="Mascher T."/>
            <person name="Medema M.H."/>
            <person name="Devos D.P."/>
            <person name="Kaster A.-K."/>
            <person name="Ovreas L."/>
            <person name="Rohde M."/>
            <person name="Galperin M.Y."/>
            <person name="Jogler C."/>
        </authorList>
    </citation>
    <scope>NUCLEOTIDE SEQUENCE [LARGE SCALE GENOMIC DNA]</scope>
    <source>
        <strain evidence="7 8">KOR42</strain>
    </source>
</reference>
<keyword evidence="8" id="KW-1185">Reference proteome</keyword>
<evidence type="ECO:0000256" key="3">
    <source>
        <dbReference type="ARBA" id="ARBA00022692"/>
    </source>
</evidence>
<keyword evidence="5 6" id="KW-0472">Membrane</keyword>
<gene>
    <name evidence="7" type="ORF">KOR42_14550</name>
</gene>
<dbReference type="EMBL" id="SIHI01000001">
    <property type="protein sequence ID" value="TWT58084.1"/>
    <property type="molecule type" value="Genomic_DNA"/>
</dbReference>
<dbReference type="OrthoDB" id="262519at2"/>